<dbReference type="InterPro" id="IPR036505">
    <property type="entry name" value="Amidase/PGRP_sf"/>
</dbReference>
<dbReference type="PANTHER" id="PTHR30417">
    <property type="entry name" value="N-ACETYLMURAMOYL-L-ALANINE AMIDASE AMID"/>
    <property type="match status" value="1"/>
</dbReference>
<evidence type="ECO:0000256" key="4">
    <source>
        <dbReference type="ARBA" id="ARBA00023316"/>
    </source>
</evidence>
<evidence type="ECO:0000259" key="6">
    <source>
        <dbReference type="SMART" id="SM00644"/>
    </source>
</evidence>
<evidence type="ECO:0000256" key="3">
    <source>
        <dbReference type="ARBA" id="ARBA00022801"/>
    </source>
</evidence>
<dbReference type="NCBIfam" id="TIGR02595">
    <property type="entry name" value="PEP_CTERM"/>
    <property type="match status" value="1"/>
</dbReference>
<dbReference type="GO" id="GO:0071555">
    <property type="term" value="P:cell wall organization"/>
    <property type="evidence" value="ECO:0007669"/>
    <property type="project" value="UniProtKB-KW"/>
</dbReference>
<dbReference type="KEGG" id="pcor:KS4_02190"/>
<keyword evidence="3 7" id="KW-0378">Hydrolase</keyword>
<evidence type="ECO:0000313" key="8">
    <source>
        <dbReference type="Proteomes" id="UP000317369"/>
    </source>
</evidence>
<dbReference type="InterPro" id="IPR051206">
    <property type="entry name" value="NAMLAA_amidase_2"/>
</dbReference>
<dbReference type="OrthoDB" id="265910at2"/>
<proteinExistence type="predicted"/>
<evidence type="ECO:0000256" key="1">
    <source>
        <dbReference type="ARBA" id="ARBA00001561"/>
    </source>
</evidence>
<dbReference type="InterPro" id="IPR002502">
    <property type="entry name" value="Amidase_domain"/>
</dbReference>
<dbReference type="EC" id="3.5.1.28" evidence="2"/>
<comment type="catalytic activity">
    <reaction evidence="1">
        <text>Hydrolyzes the link between N-acetylmuramoyl residues and L-amino acid residues in certain cell-wall glycopeptides.</text>
        <dbReference type="EC" id="3.5.1.28"/>
    </reaction>
</comment>
<dbReference type="Proteomes" id="UP000317369">
    <property type="component" value="Chromosome"/>
</dbReference>
<keyword evidence="8" id="KW-1185">Reference proteome</keyword>
<sequence length="281" mass="31313" precursor="true">MSIFSINKHLITAALGVALVSTLSTSVNAVTYPDEMTTYKAAHKNNYRVGRTGYSSIGSPDNVIDSIVIHTTEGSYGSAINWFQNGSSGVSAHYVIGKDGYATQMVSSKNTAITSNYYNKRSIGFEMAGEAADPYQWKYKQGEEGYGTTYKNYRPNLDTLANIAAFFCSVDDDYVNGYSYQIPIVHSLAQADAHYEKINGKWTYIMEEELDTPGFVGHNQINPNRKSDPGIYFPWDDFMLMVQSYVDHDENRYYDLSAIPEPASLSLLGITGAALLLRRRR</sequence>
<dbReference type="RefSeq" id="WP_145081315.1">
    <property type="nucleotide sequence ID" value="NZ_CP036425.1"/>
</dbReference>
<feature type="signal peptide" evidence="5">
    <location>
        <begin position="1"/>
        <end position="29"/>
    </location>
</feature>
<protein>
    <recommendedName>
        <fullName evidence="2">N-acetylmuramoyl-L-alanine amidase</fullName>
        <ecNumber evidence="2">3.5.1.28</ecNumber>
    </recommendedName>
</protein>
<evidence type="ECO:0000256" key="2">
    <source>
        <dbReference type="ARBA" id="ARBA00011901"/>
    </source>
</evidence>
<dbReference type="InterPro" id="IPR013424">
    <property type="entry name" value="Ice-binding_C"/>
</dbReference>
<dbReference type="CDD" id="cd06583">
    <property type="entry name" value="PGRP"/>
    <property type="match status" value="1"/>
</dbReference>
<feature type="domain" description="N-acetylmuramoyl-L-alanine amidase" evidence="6">
    <location>
        <begin position="54"/>
        <end position="230"/>
    </location>
</feature>
<dbReference type="SMART" id="SM00644">
    <property type="entry name" value="Ami_2"/>
    <property type="match status" value="1"/>
</dbReference>
<dbReference type="PANTHER" id="PTHR30417:SF1">
    <property type="entry name" value="N-ACETYLMURAMOYL-L-ALANINE AMIDASE AMID"/>
    <property type="match status" value="1"/>
</dbReference>
<feature type="chain" id="PRO_5022120633" description="N-acetylmuramoyl-L-alanine amidase" evidence="5">
    <location>
        <begin position="30"/>
        <end position="281"/>
    </location>
</feature>
<dbReference type="GO" id="GO:0008745">
    <property type="term" value="F:N-acetylmuramoyl-L-alanine amidase activity"/>
    <property type="evidence" value="ECO:0007669"/>
    <property type="project" value="UniProtKB-EC"/>
</dbReference>
<evidence type="ECO:0000313" key="7">
    <source>
        <dbReference type="EMBL" id="QDU32190.1"/>
    </source>
</evidence>
<keyword evidence="5" id="KW-0732">Signal</keyword>
<dbReference type="GO" id="GO:0009253">
    <property type="term" value="P:peptidoglycan catabolic process"/>
    <property type="evidence" value="ECO:0007669"/>
    <property type="project" value="InterPro"/>
</dbReference>
<accession>A0A517YPP7</accession>
<dbReference type="EMBL" id="CP036425">
    <property type="protein sequence ID" value="QDU32190.1"/>
    <property type="molecule type" value="Genomic_DNA"/>
</dbReference>
<organism evidence="7 8">
    <name type="scientific">Poriferisphaera corsica</name>
    <dbReference type="NCBI Taxonomy" id="2528020"/>
    <lineage>
        <taxon>Bacteria</taxon>
        <taxon>Pseudomonadati</taxon>
        <taxon>Planctomycetota</taxon>
        <taxon>Phycisphaerae</taxon>
        <taxon>Phycisphaerales</taxon>
        <taxon>Phycisphaeraceae</taxon>
        <taxon>Poriferisphaera</taxon>
    </lineage>
</organism>
<keyword evidence="4" id="KW-0961">Cell wall biogenesis/degradation</keyword>
<dbReference type="AlphaFoldDB" id="A0A517YPP7"/>
<dbReference type="Pfam" id="PF01510">
    <property type="entry name" value="Amidase_2"/>
    <property type="match status" value="1"/>
</dbReference>
<name>A0A517YPP7_9BACT</name>
<reference evidence="7 8" key="1">
    <citation type="submission" date="2019-02" db="EMBL/GenBank/DDBJ databases">
        <title>Deep-cultivation of Planctomycetes and their phenomic and genomic characterization uncovers novel biology.</title>
        <authorList>
            <person name="Wiegand S."/>
            <person name="Jogler M."/>
            <person name="Boedeker C."/>
            <person name="Pinto D."/>
            <person name="Vollmers J."/>
            <person name="Rivas-Marin E."/>
            <person name="Kohn T."/>
            <person name="Peeters S.H."/>
            <person name="Heuer A."/>
            <person name="Rast P."/>
            <person name="Oberbeckmann S."/>
            <person name="Bunk B."/>
            <person name="Jeske O."/>
            <person name="Meyerdierks A."/>
            <person name="Storesund J.E."/>
            <person name="Kallscheuer N."/>
            <person name="Luecker S."/>
            <person name="Lage O.M."/>
            <person name="Pohl T."/>
            <person name="Merkel B.J."/>
            <person name="Hornburger P."/>
            <person name="Mueller R.-W."/>
            <person name="Bruemmer F."/>
            <person name="Labrenz M."/>
            <person name="Spormann A.M."/>
            <person name="Op den Camp H."/>
            <person name="Overmann J."/>
            <person name="Amann R."/>
            <person name="Jetten M.S.M."/>
            <person name="Mascher T."/>
            <person name="Medema M.H."/>
            <person name="Devos D.P."/>
            <person name="Kaster A.-K."/>
            <person name="Ovreas L."/>
            <person name="Rohde M."/>
            <person name="Galperin M.Y."/>
            <person name="Jogler C."/>
        </authorList>
    </citation>
    <scope>NUCLEOTIDE SEQUENCE [LARGE SCALE GENOMIC DNA]</scope>
    <source>
        <strain evidence="7 8">KS4</strain>
    </source>
</reference>
<gene>
    <name evidence="7" type="primary">cwhA_4</name>
    <name evidence="7" type="ORF">KS4_02190</name>
</gene>
<dbReference type="Pfam" id="PF07589">
    <property type="entry name" value="PEP-CTERM"/>
    <property type="match status" value="1"/>
</dbReference>
<evidence type="ECO:0000256" key="5">
    <source>
        <dbReference type="SAM" id="SignalP"/>
    </source>
</evidence>
<dbReference type="SUPFAM" id="SSF55846">
    <property type="entry name" value="N-acetylmuramoyl-L-alanine amidase-like"/>
    <property type="match status" value="1"/>
</dbReference>
<dbReference type="GO" id="GO:0009254">
    <property type="term" value="P:peptidoglycan turnover"/>
    <property type="evidence" value="ECO:0007669"/>
    <property type="project" value="TreeGrafter"/>
</dbReference>
<dbReference type="Gene3D" id="3.40.80.10">
    <property type="entry name" value="Peptidoglycan recognition protein-like"/>
    <property type="match status" value="1"/>
</dbReference>